<keyword evidence="4" id="KW-1185">Reference proteome</keyword>
<feature type="chain" id="PRO_5011671051" description="Tetratricopeptide repeat-containing protein" evidence="2">
    <location>
        <begin position="20"/>
        <end position="276"/>
    </location>
</feature>
<evidence type="ECO:0000256" key="1">
    <source>
        <dbReference type="SAM" id="MobiDB-lite"/>
    </source>
</evidence>
<gene>
    <name evidence="3" type="ORF">SAMN05216203_2927</name>
</gene>
<evidence type="ECO:0000256" key="2">
    <source>
        <dbReference type="SAM" id="SignalP"/>
    </source>
</evidence>
<protein>
    <recommendedName>
        <fullName evidence="5">Tetratricopeptide repeat-containing protein</fullName>
    </recommendedName>
</protein>
<dbReference type="Proteomes" id="UP000198644">
    <property type="component" value="Unassembled WGS sequence"/>
</dbReference>
<dbReference type="SUPFAM" id="SSF48452">
    <property type="entry name" value="TPR-like"/>
    <property type="match status" value="1"/>
</dbReference>
<feature type="region of interest" description="Disordered" evidence="1">
    <location>
        <begin position="113"/>
        <end position="136"/>
    </location>
</feature>
<organism evidence="3 4">
    <name type="scientific">Marinobacter daqiaonensis</name>
    <dbReference type="NCBI Taxonomy" id="650891"/>
    <lineage>
        <taxon>Bacteria</taxon>
        <taxon>Pseudomonadati</taxon>
        <taxon>Pseudomonadota</taxon>
        <taxon>Gammaproteobacteria</taxon>
        <taxon>Pseudomonadales</taxon>
        <taxon>Marinobacteraceae</taxon>
        <taxon>Marinobacter</taxon>
    </lineage>
</organism>
<name>A0A1I6JDT9_9GAMM</name>
<dbReference type="STRING" id="650891.SAMN05216203_2927"/>
<feature type="signal peptide" evidence="2">
    <location>
        <begin position="1"/>
        <end position="19"/>
    </location>
</feature>
<sequence>MAAGLLAGTLLAAATATMALPPEHEIQRLILAVEESVEKERWGEAAEYLNRLQSLEGQKPPQYLYYRGRVMAQSEHYNEAMSALENYIAGTGADGQYYTEALKLITDIEQARARQGGRSNDGSGGEPVAEIRPANGDSPERLQRLYLVDSDRKALIRHMNTLLDLAGWRRDPKVIREGSSPDLHYQVSVPNGEIHFRETRTDDNGNRSLTTHALPVYGVSPVIEWSCENATESCWIYDPRDGSRFLRLGIDRDRAEEISTTLGRLIRLLQQPEGGS</sequence>
<dbReference type="EMBL" id="FOYW01000002">
    <property type="protein sequence ID" value="SFR77136.1"/>
    <property type="molecule type" value="Genomic_DNA"/>
</dbReference>
<proteinExistence type="predicted"/>
<dbReference type="AlphaFoldDB" id="A0A1I6JDT9"/>
<accession>A0A1I6JDT9</accession>
<reference evidence="3 4" key="1">
    <citation type="submission" date="2016-10" db="EMBL/GenBank/DDBJ databases">
        <authorList>
            <person name="de Groot N.N."/>
        </authorList>
    </citation>
    <scope>NUCLEOTIDE SEQUENCE [LARGE SCALE GENOMIC DNA]</scope>
    <source>
        <strain evidence="3 4">CGMCC 1.9167</strain>
    </source>
</reference>
<evidence type="ECO:0000313" key="4">
    <source>
        <dbReference type="Proteomes" id="UP000198644"/>
    </source>
</evidence>
<evidence type="ECO:0000313" key="3">
    <source>
        <dbReference type="EMBL" id="SFR77136.1"/>
    </source>
</evidence>
<keyword evidence="2" id="KW-0732">Signal</keyword>
<dbReference type="RefSeq" id="WP_227662994.1">
    <property type="nucleotide sequence ID" value="NZ_FOYW01000002.1"/>
</dbReference>
<evidence type="ECO:0008006" key="5">
    <source>
        <dbReference type="Google" id="ProtNLM"/>
    </source>
</evidence>
<dbReference type="InterPro" id="IPR011990">
    <property type="entry name" value="TPR-like_helical_dom_sf"/>
</dbReference>